<sequence length="122" mass="13485">MSSDKKFAYCCNKGKDILPDRKECPKFLKSILTNSYPQAANFTKKIGNYNSANDFATMGANISLPPGWGPHCFRIHGMVDHRTSSFGQNSQNPGNSDLYFMDSAQAKTFNCTTRQMQAASDG</sequence>
<dbReference type="PANTHER" id="PTHR45786:SF74">
    <property type="entry name" value="ATP-DEPENDENT DNA HELICASE"/>
    <property type="match status" value="1"/>
</dbReference>
<proteinExistence type="predicted"/>
<dbReference type="EMBL" id="GL732586">
    <property type="protein sequence ID" value="EFX73993.1"/>
    <property type="molecule type" value="Genomic_DNA"/>
</dbReference>
<dbReference type="AlphaFoldDB" id="E9H2L1"/>
<reference evidence="1 2" key="1">
    <citation type="journal article" date="2011" name="Science">
        <title>The ecoresponsive genome of Daphnia pulex.</title>
        <authorList>
            <person name="Colbourne J.K."/>
            <person name="Pfrender M.E."/>
            <person name="Gilbert D."/>
            <person name="Thomas W.K."/>
            <person name="Tucker A."/>
            <person name="Oakley T.H."/>
            <person name="Tokishita S."/>
            <person name="Aerts A."/>
            <person name="Arnold G.J."/>
            <person name="Basu M.K."/>
            <person name="Bauer D.J."/>
            <person name="Caceres C.E."/>
            <person name="Carmel L."/>
            <person name="Casola C."/>
            <person name="Choi J.H."/>
            <person name="Detter J.C."/>
            <person name="Dong Q."/>
            <person name="Dusheyko S."/>
            <person name="Eads B.D."/>
            <person name="Frohlich T."/>
            <person name="Geiler-Samerotte K.A."/>
            <person name="Gerlach D."/>
            <person name="Hatcher P."/>
            <person name="Jogdeo S."/>
            <person name="Krijgsveld J."/>
            <person name="Kriventseva E.V."/>
            <person name="Kultz D."/>
            <person name="Laforsch C."/>
            <person name="Lindquist E."/>
            <person name="Lopez J."/>
            <person name="Manak J.R."/>
            <person name="Muller J."/>
            <person name="Pangilinan J."/>
            <person name="Patwardhan R.P."/>
            <person name="Pitluck S."/>
            <person name="Pritham E.J."/>
            <person name="Rechtsteiner A."/>
            <person name="Rho M."/>
            <person name="Rogozin I.B."/>
            <person name="Sakarya O."/>
            <person name="Salamov A."/>
            <person name="Schaack S."/>
            <person name="Shapiro H."/>
            <person name="Shiga Y."/>
            <person name="Skalitzky C."/>
            <person name="Smith Z."/>
            <person name="Souvorov A."/>
            <person name="Sung W."/>
            <person name="Tang Z."/>
            <person name="Tsuchiya D."/>
            <person name="Tu H."/>
            <person name="Vos H."/>
            <person name="Wang M."/>
            <person name="Wolf Y.I."/>
            <person name="Yamagata H."/>
            <person name="Yamada T."/>
            <person name="Ye Y."/>
            <person name="Shaw J.R."/>
            <person name="Andrews J."/>
            <person name="Crease T.J."/>
            <person name="Tang H."/>
            <person name="Lucas S.M."/>
            <person name="Robertson H.M."/>
            <person name="Bork P."/>
            <person name="Koonin E.V."/>
            <person name="Zdobnov E.M."/>
            <person name="Grigoriev I.V."/>
            <person name="Lynch M."/>
            <person name="Boore J.L."/>
        </authorList>
    </citation>
    <scope>NUCLEOTIDE SEQUENCE [LARGE SCALE GENOMIC DNA]</scope>
</reference>
<dbReference type="HOGENOM" id="CLU_2029029_0_0_1"/>
<dbReference type="Proteomes" id="UP000000305">
    <property type="component" value="Unassembled WGS sequence"/>
</dbReference>
<accession>E9H2L1</accession>
<dbReference type="eggNOG" id="KOG0987">
    <property type="taxonomic scope" value="Eukaryota"/>
</dbReference>
<keyword evidence="2" id="KW-1185">Reference proteome</keyword>
<evidence type="ECO:0000313" key="2">
    <source>
        <dbReference type="Proteomes" id="UP000000305"/>
    </source>
</evidence>
<protein>
    <submittedName>
        <fullName evidence="1">Uncharacterized protein</fullName>
    </submittedName>
</protein>
<name>E9H2L1_DAPPU</name>
<dbReference type="KEGG" id="dpx:DAPPUDRAFT_252394"/>
<evidence type="ECO:0000313" key="1">
    <source>
        <dbReference type="EMBL" id="EFX73993.1"/>
    </source>
</evidence>
<dbReference type="STRING" id="6669.E9H2L1"/>
<dbReference type="OrthoDB" id="10058710at2759"/>
<organism evidence="1 2">
    <name type="scientific">Daphnia pulex</name>
    <name type="common">Water flea</name>
    <dbReference type="NCBI Taxonomy" id="6669"/>
    <lineage>
        <taxon>Eukaryota</taxon>
        <taxon>Metazoa</taxon>
        <taxon>Ecdysozoa</taxon>
        <taxon>Arthropoda</taxon>
        <taxon>Crustacea</taxon>
        <taxon>Branchiopoda</taxon>
        <taxon>Diplostraca</taxon>
        <taxon>Cladocera</taxon>
        <taxon>Anomopoda</taxon>
        <taxon>Daphniidae</taxon>
        <taxon>Daphnia</taxon>
    </lineage>
</organism>
<dbReference type="InParanoid" id="E9H2L1"/>
<dbReference type="PANTHER" id="PTHR45786">
    <property type="entry name" value="DNA BINDING PROTEIN-LIKE"/>
    <property type="match status" value="1"/>
</dbReference>
<gene>
    <name evidence="1" type="ORF">DAPPUDRAFT_252394</name>
</gene>